<dbReference type="PANTHER" id="PTHR12616:SF8">
    <property type="entry name" value="VACUOLAR PROTEIN SORTING-ASSOCIATED PROTEIN 8 HOMOLOG"/>
    <property type="match status" value="1"/>
</dbReference>
<protein>
    <submittedName>
        <fullName evidence="1">Vacuolar protein sorting-associated protein 8</fullName>
    </submittedName>
</protein>
<gene>
    <name evidence="1" type="ORF">DC041_0011178</name>
</gene>
<dbReference type="Proteomes" id="UP000290809">
    <property type="component" value="Unassembled WGS sequence"/>
</dbReference>
<evidence type="ECO:0000313" key="2">
    <source>
        <dbReference type="Proteomes" id="UP000290809"/>
    </source>
</evidence>
<dbReference type="GO" id="GO:0006623">
    <property type="term" value="P:protein targeting to vacuole"/>
    <property type="evidence" value="ECO:0007669"/>
    <property type="project" value="InterPro"/>
</dbReference>
<name>A0A430QGM6_SCHBO</name>
<comment type="caution">
    <text evidence="1">The sequence shown here is derived from an EMBL/GenBank/DDBJ whole genome shotgun (WGS) entry which is preliminary data.</text>
</comment>
<dbReference type="GO" id="GO:0034058">
    <property type="term" value="P:endosomal vesicle fusion"/>
    <property type="evidence" value="ECO:0007669"/>
    <property type="project" value="TreeGrafter"/>
</dbReference>
<accession>A0A430QGM6</accession>
<dbReference type="EMBL" id="QMKO01001752">
    <property type="protein sequence ID" value="RTG86845.1"/>
    <property type="molecule type" value="Genomic_DNA"/>
</dbReference>
<dbReference type="STRING" id="6184.A0A430QGM6"/>
<organism evidence="1 2">
    <name type="scientific">Schistosoma bovis</name>
    <name type="common">Blood fluke</name>
    <dbReference type="NCBI Taxonomy" id="6184"/>
    <lineage>
        <taxon>Eukaryota</taxon>
        <taxon>Metazoa</taxon>
        <taxon>Spiralia</taxon>
        <taxon>Lophotrochozoa</taxon>
        <taxon>Platyhelminthes</taxon>
        <taxon>Trematoda</taxon>
        <taxon>Digenea</taxon>
        <taxon>Strigeidida</taxon>
        <taxon>Schistosomatoidea</taxon>
        <taxon>Schistosomatidae</taxon>
        <taxon>Schistosoma</taxon>
    </lineage>
</organism>
<proteinExistence type="predicted"/>
<dbReference type="GO" id="GO:0030897">
    <property type="term" value="C:HOPS complex"/>
    <property type="evidence" value="ECO:0007669"/>
    <property type="project" value="TreeGrafter"/>
</dbReference>
<dbReference type="PANTHER" id="PTHR12616">
    <property type="entry name" value="VACUOLAR PROTEIN SORTING VPS41"/>
    <property type="match status" value="1"/>
</dbReference>
<dbReference type="Pfam" id="PF23410">
    <property type="entry name" value="Beta-prop_VPS8"/>
    <property type="match status" value="1"/>
</dbReference>
<dbReference type="GO" id="GO:0005770">
    <property type="term" value="C:late endosome"/>
    <property type="evidence" value="ECO:0007669"/>
    <property type="project" value="TreeGrafter"/>
</dbReference>
<reference evidence="1 2" key="1">
    <citation type="journal article" date="2019" name="PLoS Pathog.">
        <title>Genome sequence of the bovine parasite Schistosoma bovis Tanzania.</title>
        <authorList>
            <person name="Oey H."/>
            <person name="Zakrzewski M."/>
            <person name="Gobert G."/>
            <person name="Gravermann K."/>
            <person name="Stoye J."/>
            <person name="Jones M."/>
            <person name="Mcmanus D."/>
            <person name="Krause L."/>
        </authorList>
    </citation>
    <scope>NUCLEOTIDE SEQUENCE [LARGE SCALE GENOMIC DNA]</scope>
    <source>
        <strain evidence="1 2">TAN1997</strain>
    </source>
</reference>
<dbReference type="Pfam" id="PF23413">
    <property type="entry name" value="zf_RING_Vps8_fungal"/>
    <property type="match status" value="1"/>
</dbReference>
<sequence>MANTSNTPVHEVIDSWLDLHQVLRLCFGNISPPNTPEAKAGEAQGPITVLSQNPNGTLLMTAYSSGRIAVWQIPASVLSEKSGQDTIMGRQYAPDDESDIPETSQRNDGGLNSIQLNCNYAPQEVSLTPKKRGSVSFSNNGGYGRLLCIVDDAHGVGHSIGLCCFTTVSSLAACVDTGGSVFQLKFTHGEICAMEALGLNASKTNGHFDSKQLDDQLKEAKQSILNSSALLALASFTKLIIVQLRPRVQVSHWQVLKGPPAFLPFLNWYWSADSPDNAFIAFGRGSVVYIMQVSKISQSDNTSVTSLRLNDSPFPDSSTLLRSNTSKNSGNRLGFKLLYSFSFEQNFLNLKTIDISNIHLRLNSDLFKFPKISEALAVAGERACMHSITAYGSQLLILGETGLYLIALRTWNESVIFLLRRKQLQLGLNYMEAALKSLTSVNQTNVSYFSNETVDNDYSESLLYNQILTILHDEVLHVLSSQNDENDNWISASSVIESIFRIACMIKKPEFIWLELYPAVRNLPQLASALFNATFSILKSLPPFEQLRTNCSQPLHEINSKQAFIQLPPDMSKELIDWCLHEDDALEANIDDMNSTCSYNLIDRKVRTEICLLRLHPSCLDLNYLSLILYDSYNSQSRCQQLYYCLILTSLSRSSSSPIFNKDSQSDSVYQTKELEESNCQLLAYDVSIPCRVFIFIISQFSMVHSKEVEIDHNLIYQLFKGICDSNDQLCRSLLSEFELAVIESIESGLLKHLEQCATLSSEKGLLHIVFIVFLFENNRCRYKVCEYIHQTCGNKLLVLKYQILLLKRIILAKVSNNSTYTSIHSDHNAVKLASCIFQCLEHNINRINKTFLVDDENYDNLKLICFEQAEVLADWDEERTLKVLYGLTNASISEMLELVNSYVKEKTSNQHTTYLILRAFFKCRKVIYNHHQTTNSEECTPDDSDDETTSTTKNWKHFLQNYDTKITELFIYLLVNFELPSSGELLTFLESYNDYAIEHVLKVLSVEKYPIEVAYLYEKSGDLSKATELYEQIFSETWQKLIKEECKLRKTSVDFTSVSFHNSGDQSATIINSVLQKLYDNVHQANQRLVNFCQRRCAQTNDQSEIEGIWFSVIDLLMKCEFVQNHPVLNAQLSNIFYNSFSLVMTYLPPTVIVSHILDINGTEITVNSKINLLVKKFISACQFEANQMVINKQLAGKELTSKQLRTFKEYNCGFSNRSLICSTCGLDLRINNLLTRREWEAKRMMSNDDKTLSDKRVIVFHCHHAFHERCLREFQCKTDTPASVVHFWSCSICRPVSYPAVKTNCFYDDMVKLHSDEIKVDNPTQSSTKNEENILF</sequence>
<evidence type="ECO:0000313" key="1">
    <source>
        <dbReference type="EMBL" id="RTG86845.1"/>
    </source>
</evidence>
<dbReference type="InterPro" id="IPR045111">
    <property type="entry name" value="Vps41/Vps8"/>
</dbReference>
<keyword evidence="2" id="KW-1185">Reference proteome</keyword>